<evidence type="ECO:0000313" key="2">
    <source>
        <dbReference type="Proteomes" id="UP001055172"/>
    </source>
</evidence>
<dbReference type="AlphaFoldDB" id="A0AA37LTG3"/>
<gene>
    <name evidence="1" type="ORF">ColLi_06206</name>
</gene>
<dbReference type="EMBL" id="BPPX01000011">
    <property type="protein sequence ID" value="GJC83368.1"/>
    <property type="molecule type" value="Genomic_DNA"/>
</dbReference>
<comment type="caution">
    <text evidence="1">The sequence shown here is derived from an EMBL/GenBank/DDBJ whole genome shotgun (WGS) entry which is preliminary data.</text>
</comment>
<sequence length="209" mass="23364">MRYENWDVLLFPGSDHVPLREFRTECYVVPDPECLPLSRFGVPTLNTFVPSLYFNSPFSISILSWGKPPVTQATRSYSNHPDLVLFEFHVYIDGRLVSTAILDQNMKGPCSIQHSFGVSNVPVASAGLQTSLADSPNAVLTKNGEIDSLRFPAFHSSKVLRQQFWNPGDNFGRIKVTMTESFPRDSATMPLERVKNVVVFSFQHAPLGA</sequence>
<name>A0AA37LTG3_9PEZI</name>
<reference evidence="1 2" key="1">
    <citation type="submission" date="2021-07" db="EMBL/GenBank/DDBJ databases">
        <title>Genome data of Colletotrichum spaethianum.</title>
        <authorList>
            <person name="Utami Y.D."/>
            <person name="Hiruma K."/>
        </authorList>
    </citation>
    <scope>NUCLEOTIDE SEQUENCE [LARGE SCALE GENOMIC DNA]</scope>
    <source>
        <strain evidence="1 2">MAFF 242679</strain>
    </source>
</reference>
<protein>
    <submittedName>
        <fullName evidence="1">Uncharacterized protein</fullName>
    </submittedName>
</protein>
<keyword evidence="2" id="KW-1185">Reference proteome</keyword>
<accession>A0AA37LTG3</accession>
<proteinExistence type="predicted"/>
<organism evidence="1 2">
    <name type="scientific">Colletotrichum liriopes</name>
    <dbReference type="NCBI Taxonomy" id="708192"/>
    <lineage>
        <taxon>Eukaryota</taxon>
        <taxon>Fungi</taxon>
        <taxon>Dikarya</taxon>
        <taxon>Ascomycota</taxon>
        <taxon>Pezizomycotina</taxon>
        <taxon>Sordariomycetes</taxon>
        <taxon>Hypocreomycetidae</taxon>
        <taxon>Glomerellales</taxon>
        <taxon>Glomerellaceae</taxon>
        <taxon>Colletotrichum</taxon>
        <taxon>Colletotrichum spaethianum species complex</taxon>
    </lineage>
</organism>
<dbReference type="Proteomes" id="UP001055172">
    <property type="component" value="Unassembled WGS sequence"/>
</dbReference>
<evidence type="ECO:0000313" key="1">
    <source>
        <dbReference type="EMBL" id="GJC83368.1"/>
    </source>
</evidence>